<accession>A0A512HWV3</accession>
<dbReference type="OrthoDB" id="3748882at2"/>
<reference evidence="2 3" key="1">
    <citation type="submission" date="2019-07" db="EMBL/GenBank/DDBJ databases">
        <title>Whole genome shotgun sequence of Aeromicrobium flavum NBRC 107625.</title>
        <authorList>
            <person name="Hosoyama A."/>
            <person name="Uohara A."/>
            <person name="Ohji S."/>
            <person name="Ichikawa N."/>
        </authorList>
    </citation>
    <scope>NUCLEOTIDE SEQUENCE [LARGE SCALE GENOMIC DNA]</scope>
    <source>
        <strain evidence="2 3">NBRC 107625</strain>
    </source>
</reference>
<name>A0A512HWV3_9ACTN</name>
<feature type="chain" id="PRO_5038939926" evidence="1">
    <location>
        <begin position="20"/>
        <end position="137"/>
    </location>
</feature>
<dbReference type="RefSeq" id="WP_146827786.1">
    <property type="nucleotide sequence ID" value="NZ_BAAAYQ010000006.1"/>
</dbReference>
<sequence length="137" mass="13924">MSSRRVVLVAAGGTAVALAGLFATDTFDDALRAVGAKPKHLPRPEDTSLMKAVVDDQQRVLAVARGTGNAPVVDLLSAQLEQLGAIPGSRTATGDLARSLRTAAGHRATDARAAISPEFAQVLASLAAGLAQAETLA</sequence>
<dbReference type="Proteomes" id="UP000321769">
    <property type="component" value="Unassembled WGS sequence"/>
</dbReference>
<keyword evidence="3" id="KW-1185">Reference proteome</keyword>
<proteinExistence type="predicted"/>
<dbReference type="AlphaFoldDB" id="A0A512HWV3"/>
<protein>
    <submittedName>
        <fullName evidence="2">Uncharacterized protein</fullName>
    </submittedName>
</protein>
<evidence type="ECO:0000313" key="3">
    <source>
        <dbReference type="Proteomes" id="UP000321769"/>
    </source>
</evidence>
<gene>
    <name evidence="2" type="ORF">AFL01nite_22480</name>
</gene>
<keyword evidence="1" id="KW-0732">Signal</keyword>
<feature type="signal peptide" evidence="1">
    <location>
        <begin position="1"/>
        <end position="19"/>
    </location>
</feature>
<organism evidence="2 3">
    <name type="scientific">Aeromicrobium flavum</name>
    <dbReference type="NCBI Taxonomy" id="416568"/>
    <lineage>
        <taxon>Bacteria</taxon>
        <taxon>Bacillati</taxon>
        <taxon>Actinomycetota</taxon>
        <taxon>Actinomycetes</taxon>
        <taxon>Propionibacteriales</taxon>
        <taxon>Nocardioidaceae</taxon>
        <taxon>Aeromicrobium</taxon>
    </lineage>
</organism>
<evidence type="ECO:0000256" key="1">
    <source>
        <dbReference type="SAM" id="SignalP"/>
    </source>
</evidence>
<comment type="caution">
    <text evidence="2">The sequence shown here is derived from an EMBL/GenBank/DDBJ whole genome shotgun (WGS) entry which is preliminary data.</text>
</comment>
<dbReference type="EMBL" id="BJZQ01000012">
    <property type="protein sequence ID" value="GEO89921.1"/>
    <property type="molecule type" value="Genomic_DNA"/>
</dbReference>
<evidence type="ECO:0000313" key="2">
    <source>
        <dbReference type="EMBL" id="GEO89921.1"/>
    </source>
</evidence>